<name>A0ABS5ZAT7_9GAMM</name>
<organism evidence="1 2">
    <name type="scientific">Zooshikella harenae</name>
    <dbReference type="NCBI Taxonomy" id="2827238"/>
    <lineage>
        <taxon>Bacteria</taxon>
        <taxon>Pseudomonadati</taxon>
        <taxon>Pseudomonadota</taxon>
        <taxon>Gammaproteobacteria</taxon>
        <taxon>Oceanospirillales</taxon>
        <taxon>Zooshikellaceae</taxon>
        <taxon>Zooshikella</taxon>
    </lineage>
</organism>
<evidence type="ECO:0000313" key="1">
    <source>
        <dbReference type="EMBL" id="MBU2711100.1"/>
    </source>
</evidence>
<protein>
    <recommendedName>
        <fullName evidence="3">YebB family permuted papain-like enzyme</fullName>
    </recommendedName>
</protein>
<gene>
    <name evidence="1" type="ORF">KCG35_08510</name>
</gene>
<dbReference type="EMBL" id="JAGSOY010000014">
    <property type="protein sequence ID" value="MBU2711100.1"/>
    <property type="molecule type" value="Genomic_DNA"/>
</dbReference>
<evidence type="ECO:0000313" key="2">
    <source>
        <dbReference type="Proteomes" id="UP000690515"/>
    </source>
</evidence>
<comment type="caution">
    <text evidence="1">The sequence shown here is derived from an EMBL/GenBank/DDBJ whole genome shotgun (WGS) entry which is preliminary data.</text>
</comment>
<accession>A0ABS5ZAT7</accession>
<proteinExistence type="predicted"/>
<dbReference type="InterPro" id="IPR038765">
    <property type="entry name" value="Papain-like_cys_pep_sf"/>
</dbReference>
<dbReference type="SUPFAM" id="SSF54001">
    <property type="entry name" value="Cysteine proteinases"/>
    <property type="match status" value="1"/>
</dbReference>
<keyword evidence="2" id="KW-1185">Reference proteome</keyword>
<dbReference type="Proteomes" id="UP000690515">
    <property type="component" value="Unassembled WGS sequence"/>
</dbReference>
<dbReference type="Gene3D" id="3.90.1720.10">
    <property type="entry name" value="endopeptidase domain like (from Nostoc punctiforme)"/>
    <property type="match status" value="1"/>
</dbReference>
<dbReference type="InterPro" id="IPR024453">
    <property type="entry name" value="Peptidase_C92"/>
</dbReference>
<dbReference type="Pfam" id="PF05708">
    <property type="entry name" value="Peptidase_C92"/>
    <property type="match status" value="1"/>
</dbReference>
<reference evidence="1 2" key="1">
    <citation type="submission" date="2021-04" db="EMBL/GenBank/DDBJ databases">
        <authorList>
            <person name="Pira H."/>
            <person name="Risdian C."/>
            <person name="Wink J."/>
        </authorList>
    </citation>
    <scope>NUCLEOTIDE SEQUENCE [LARGE SCALE GENOMIC DNA]</scope>
    <source>
        <strain evidence="1 2">WH53</strain>
    </source>
</reference>
<sequence length="202" mass="23557">MQQVIAKISDSLTDFHDHVACHLQEGDLIFISIRSALYKQVAQTTNSWTSHVGIVIREKNEWWVAESAVPFSRKTRLKKFLKRTVGTQVCIRRLNGGLTKKQLQLLKASINSRMGILYHLGFDFDAKRQYCSKFVHHVYAEALSLRLGKVVTFEELLKSNPNTNLWFWRLWYFGRIPWHRKTVTPQSQLVDQQLETILLSDN</sequence>
<evidence type="ECO:0008006" key="3">
    <source>
        <dbReference type="Google" id="ProtNLM"/>
    </source>
</evidence>
<dbReference type="RefSeq" id="WP_215819264.1">
    <property type="nucleotide sequence ID" value="NZ_JAGSOY010000014.1"/>
</dbReference>